<dbReference type="AlphaFoldDB" id="A0A8H3F5Z1"/>
<dbReference type="PROSITE" id="PS50082">
    <property type="entry name" value="WD_REPEATS_2"/>
    <property type="match status" value="2"/>
</dbReference>
<feature type="region of interest" description="Disordered" evidence="4">
    <location>
        <begin position="580"/>
        <end position="601"/>
    </location>
</feature>
<dbReference type="GO" id="GO:0005737">
    <property type="term" value="C:cytoplasm"/>
    <property type="evidence" value="ECO:0007669"/>
    <property type="project" value="TreeGrafter"/>
</dbReference>
<dbReference type="PROSITE" id="PS50294">
    <property type="entry name" value="WD_REPEATS_REGION"/>
    <property type="match status" value="1"/>
</dbReference>
<evidence type="ECO:0000256" key="4">
    <source>
        <dbReference type="SAM" id="MobiDB-lite"/>
    </source>
</evidence>
<dbReference type="Gene3D" id="2.130.10.10">
    <property type="entry name" value="YVTN repeat-like/Quinoprotein amine dehydrogenase"/>
    <property type="match status" value="3"/>
</dbReference>
<reference evidence="5" key="1">
    <citation type="submission" date="2021-03" db="EMBL/GenBank/DDBJ databases">
        <authorList>
            <person name="Tagirdzhanova G."/>
        </authorList>
    </citation>
    <scope>NUCLEOTIDE SEQUENCE</scope>
</reference>
<evidence type="ECO:0000256" key="2">
    <source>
        <dbReference type="ARBA" id="ARBA00022737"/>
    </source>
</evidence>
<evidence type="ECO:0000256" key="1">
    <source>
        <dbReference type="ARBA" id="ARBA00022574"/>
    </source>
</evidence>
<protein>
    <recommendedName>
        <fullName evidence="7">WD40 repeat-like protein</fullName>
    </recommendedName>
</protein>
<dbReference type="InterPro" id="IPR036322">
    <property type="entry name" value="WD40_repeat_dom_sf"/>
</dbReference>
<evidence type="ECO:0000313" key="5">
    <source>
        <dbReference type="EMBL" id="CAF9918589.1"/>
    </source>
</evidence>
<name>A0A8H3F5Z1_9LECA</name>
<keyword evidence="1 3" id="KW-0853">WD repeat</keyword>
<keyword evidence="2" id="KW-0677">Repeat</keyword>
<gene>
    <name evidence="5" type="ORF">GOMPHAMPRED_001568</name>
</gene>
<feature type="region of interest" description="Disordered" evidence="4">
    <location>
        <begin position="931"/>
        <end position="979"/>
    </location>
</feature>
<dbReference type="InterPro" id="IPR015943">
    <property type="entry name" value="WD40/YVTN_repeat-like_dom_sf"/>
</dbReference>
<feature type="compositionally biased region" description="Basic and acidic residues" evidence="4">
    <location>
        <begin position="368"/>
        <end position="379"/>
    </location>
</feature>
<organism evidence="5 6">
    <name type="scientific">Gomphillus americanus</name>
    <dbReference type="NCBI Taxonomy" id="1940652"/>
    <lineage>
        <taxon>Eukaryota</taxon>
        <taxon>Fungi</taxon>
        <taxon>Dikarya</taxon>
        <taxon>Ascomycota</taxon>
        <taxon>Pezizomycotina</taxon>
        <taxon>Lecanoromycetes</taxon>
        <taxon>OSLEUM clade</taxon>
        <taxon>Ostropomycetidae</taxon>
        <taxon>Ostropales</taxon>
        <taxon>Graphidaceae</taxon>
        <taxon>Gomphilloideae</taxon>
        <taxon>Gomphillus</taxon>
    </lineage>
</organism>
<dbReference type="OrthoDB" id="4869960at2759"/>
<feature type="compositionally biased region" description="Polar residues" evidence="4">
    <location>
        <begin position="724"/>
        <end position="739"/>
    </location>
</feature>
<dbReference type="InterPro" id="IPR001680">
    <property type="entry name" value="WD40_rpt"/>
</dbReference>
<dbReference type="PANTHER" id="PTHR15574:SF40">
    <property type="entry name" value="WD AND TETRATRICOPEPTIDE REPEATS PROTEIN 1"/>
    <property type="match status" value="1"/>
</dbReference>
<proteinExistence type="predicted"/>
<evidence type="ECO:0000313" key="6">
    <source>
        <dbReference type="Proteomes" id="UP000664169"/>
    </source>
</evidence>
<feature type="region of interest" description="Disordered" evidence="4">
    <location>
        <begin position="711"/>
        <end position="753"/>
    </location>
</feature>
<feature type="region of interest" description="Disordered" evidence="4">
    <location>
        <begin position="1025"/>
        <end position="1059"/>
    </location>
</feature>
<feature type="repeat" description="WD" evidence="3">
    <location>
        <begin position="52"/>
        <end position="82"/>
    </location>
</feature>
<dbReference type="EMBL" id="CAJPDQ010000013">
    <property type="protein sequence ID" value="CAF9918589.1"/>
    <property type="molecule type" value="Genomic_DNA"/>
</dbReference>
<evidence type="ECO:0000256" key="3">
    <source>
        <dbReference type="PROSITE-ProRule" id="PRU00221"/>
    </source>
</evidence>
<keyword evidence="6" id="KW-1185">Reference proteome</keyword>
<dbReference type="Proteomes" id="UP000664169">
    <property type="component" value="Unassembled WGS sequence"/>
</dbReference>
<sequence>MAPSWSHGGDIGSSLIGKLLYGEIDPQSRSRNIRSLYGDGSWISNLDIVNELAGHQGCVNALSWSKSGRYLASGSDDTNLVIHKYQPEETTKPFTLATCLSTGHRTNIFSVKFMPHSNDNVLISCAGDHEVRVFDLEYSGKVRETSNASSMAGARSQAGRRIGAELYQNVNYLSDGNTNARVYRSHSDRVKRIVTESSPHLFLTCSEDGEVRQFDLRLPSSAYPPRVNSRTAVFNTRNQAIGGAPPPLISYKRYHLDLSSISCSASQPHYILLGGAHLHCFLHDRRMLGRDLLQERGSRTDSDMGTATRCVRRFAPNGKSTMSPRDSGHVTACKISDRNPNEMIASWSGDNIYAFNLVQPDETTPGEQDVKRTWTESKDRKRKPSTQGRREDEVVIRMHYQNGQTEDFPVTQSTSRRFINQARETVLTDAQKRSAQIAKGLIRIRSLLFSMDHGSDLAALKPTLSEILGLCSSSVQEMDEVMREWRYPVNPDAHAIAFHNTLRKNRDSARRFVQACGTLVRVLGGELKTAGPSPLLGQFNMVGSSELEHRDKDQDNLFRYDFLRAIILWLEGGQEKLLRGFSTGSSQPSSSNTNETSGTTDEDELMRICLLLESQAAVHGDRRVANVHLSRFETDYLRILFAREKDAVWSFLEAIKIPFGIAGSASHTAQNRQAAMKFWGFKVCRGILMNAGAKIDLAFVDRAFGGLGIPATAGERSQEDINPDSHTPSNRATTPISNHTSDDEDSDREEYGGGLLDIDDVLEELDSVEEEDISSLVGGEDDEIDAMEEEDDDDYNTDGDEDHQDIMESGIFFRGSAARSTLRAQVNKDIPCNPHTRIYQGHCNVKTVKDVNYFGLDDEYVVSGCDSGHLFIWEAKTSKLLNILKGDREVVNVVQGHPYEPTLAVSGIDHTIKIFSPDQRAQHDARKGYNLGIPPNESSGTSSLHYGLRARPIPSNNNPIPPTAESEDLSDNNVKPDGLSSRRRMYASYNIMNQNEVDRTAGNRSAYISRDMLSTLAIMMARRRRRHEAGEEPANIDDEGEDEEAEAVGAALEDRCATM</sequence>
<comment type="caution">
    <text evidence="5">The sequence shown here is derived from an EMBL/GenBank/DDBJ whole genome shotgun (WGS) entry which is preliminary data.</text>
</comment>
<feature type="repeat" description="WD" evidence="3">
    <location>
        <begin position="101"/>
        <end position="144"/>
    </location>
</feature>
<dbReference type="SUPFAM" id="SSF50978">
    <property type="entry name" value="WD40 repeat-like"/>
    <property type="match status" value="1"/>
</dbReference>
<dbReference type="InterPro" id="IPR045151">
    <property type="entry name" value="DCAF8"/>
</dbReference>
<dbReference type="PANTHER" id="PTHR15574">
    <property type="entry name" value="WD REPEAT DOMAIN-CONTAINING FAMILY"/>
    <property type="match status" value="1"/>
</dbReference>
<dbReference type="SMART" id="SM00320">
    <property type="entry name" value="WD40"/>
    <property type="match status" value="6"/>
</dbReference>
<accession>A0A8H3F5Z1</accession>
<feature type="compositionally biased region" description="Low complexity" evidence="4">
    <location>
        <begin position="582"/>
        <end position="599"/>
    </location>
</feature>
<feature type="compositionally biased region" description="Acidic residues" evidence="4">
    <location>
        <begin position="1034"/>
        <end position="1046"/>
    </location>
</feature>
<dbReference type="GO" id="GO:0045717">
    <property type="term" value="P:negative regulation of fatty acid biosynthetic process"/>
    <property type="evidence" value="ECO:0007669"/>
    <property type="project" value="TreeGrafter"/>
</dbReference>
<feature type="region of interest" description="Disordered" evidence="4">
    <location>
        <begin position="769"/>
        <end position="797"/>
    </location>
</feature>
<evidence type="ECO:0008006" key="7">
    <source>
        <dbReference type="Google" id="ProtNLM"/>
    </source>
</evidence>
<dbReference type="GO" id="GO:0080008">
    <property type="term" value="C:Cul4-RING E3 ubiquitin ligase complex"/>
    <property type="evidence" value="ECO:0007669"/>
    <property type="project" value="TreeGrafter"/>
</dbReference>
<feature type="region of interest" description="Disordered" evidence="4">
    <location>
        <begin position="360"/>
        <end position="390"/>
    </location>
</feature>
<dbReference type="Pfam" id="PF00400">
    <property type="entry name" value="WD40"/>
    <property type="match status" value="3"/>
</dbReference>